<comment type="caution">
    <text evidence="2">The sequence shown here is derived from an EMBL/GenBank/DDBJ whole genome shotgun (WGS) entry which is preliminary data.</text>
</comment>
<dbReference type="Proteomes" id="UP000292781">
    <property type="component" value="Unassembled WGS sequence"/>
</dbReference>
<accession>A0A4Q9VSG8</accession>
<evidence type="ECO:0000313" key="2">
    <source>
        <dbReference type="EMBL" id="TBW37988.1"/>
    </source>
</evidence>
<dbReference type="RefSeq" id="WP_131309240.1">
    <property type="nucleotide sequence ID" value="NZ_SJFN01000013.1"/>
</dbReference>
<protein>
    <recommendedName>
        <fullName evidence="4">Serine protease</fullName>
    </recommendedName>
</protein>
<organism evidence="2 3">
    <name type="scientific">Siculibacillus lacustris</name>
    <dbReference type="NCBI Taxonomy" id="1549641"/>
    <lineage>
        <taxon>Bacteria</taxon>
        <taxon>Pseudomonadati</taxon>
        <taxon>Pseudomonadota</taxon>
        <taxon>Alphaproteobacteria</taxon>
        <taxon>Hyphomicrobiales</taxon>
        <taxon>Ancalomicrobiaceae</taxon>
        <taxon>Siculibacillus</taxon>
    </lineage>
</organism>
<evidence type="ECO:0000313" key="3">
    <source>
        <dbReference type="Proteomes" id="UP000292781"/>
    </source>
</evidence>
<dbReference type="InterPro" id="IPR009003">
    <property type="entry name" value="Peptidase_S1_PA"/>
</dbReference>
<proteinExistence type="predicted"/>
<reference evidence="2 3" key="1">
    <citation type="submission" date="2019-02" db="EMBL/GenBank/DDBJ databases">
        <title>Siculibacillus lacustris gen. nov., sp. nov., a new rosette-forming bacterium isolated from a freshwater crater lake (Lake St. Ana, Romania).</title>
        <authorList>
            <person name="Felfoldi T."/>
            <person name="Marton Z."/>
            <person name="Szabo A."/>
            <person name="Mentes A."/>
            <person name="Boka K."/>
            <person name="Marialigeti K."/>
            <person name="Mathe I."/>
            <person name="Koncz M."/>
            <person name="Schumann P."/>
            <person name="Toth E."/>
        </authorList>
    </citation>
    <scope>NUCLEOTIDE SEQUENCE [LARGE SCALE GENOMIC DNA]</scope>
    <source>
        <strain evidence="2 3">SA-279</strain>
    </source>
</reference>
<dbReference type="AlphaFoldDB" id="A0A4Q9VSG8"/>
<dbReference type="SUPFAM" id="SSF50494">
    <property type="entry name" value="Trypsin-like serine proteases"/>
    <property type="match status" value="1"/>
</dbReference>
<dbReference type="EMBL" id="SJFN01000013">
    <property type="protein sequence ID" value="TBW37988.1"/>
    <property type="molecule type" value="Genomic_DNA"/>
</dbReference>
<dbReference type="OrthoDB" id="8453368at2"/>
<name>A0A4Q9VSG8_9HYPH</name>
<feature type="region of interest" description="Disordered" evidence="1">
    <location>
        <begin position="1"/>
        <end position="28"/>
    </location>
</feature>
<sequence>MQAPIPSSDPATARAGAAPPSARPRRPAAGRRLGGLCLAALCLSGSAALADRRVVVGHDGRIPEAAAALRLSTSPDLLAERHAATGVVECGGVRGIGQLTGRADVVTSAAHVFFDESGRSRAERGRCVFILTGAAGRTEVALTPDPRLCGSTSPYGEDARRDWAVAHLARPIPGVVPYAVGASVKVGEPITVVALESGRRTFDFCRVRELRAAAGGGREILTDCVGFDGLSGAAYLVGGAHPRVIGVHVGFRSRAPDVAAPFAADHHTFGTALDGAFGRAVATSTR</sequence>
<feature type="compositionally biased region" description="Low complexity" evidence="1">
    <location>
        <begin position="8"/>
        <end position="20"/>
    </location>
</feature>
<keyword evidence="3" id="KW-1185">Reference proteome</keyword>
<evidence type="ECO:0000256" key="1">
    <source>
        <dbReference type="SAM" id="MobiDB-lite"/>
    </source>
</evidence>
<evidence type="ECO:0008006" key="4">
    <source>
        <dbReference type="Google" id="ProtNLM"/>
    </source>
</evidence>
<gene>
    <name evidence="2" type="ORF">EYW49_10265</name>
</gene>